<dbReference type="KEGG" id="hnv:DDQ68_05635"/>
<proteinExistence type="predicted"/>
<name>A0A2Z3GH65_9BACT</name>
<evidence type="ECO:0000313" key="2">
    <source>
        <dbReference type="Proteomes" id="UP000245999"/>
    </source>
</evidence>
<protein>
    <submittedName>
        <fullName evidence="1">Uncharacterized protein</fullName>
    </submittedName>
</protein>
<dbReference type="RefSeq" id="WP_109655431.1">
    <property type="nucleotide sequence ID" value="NZ_CP029145.1"/>
</dbReference>
<organism evidence="1 2">
    <name type="scientific">Hymenobacter nivis</name>
    <dbReference type="NCBI Taxonomy" id="1850093"/>
    <lineage>
        <taxon>Bacteria</taxon>
        <taxon>Pseudomonadati</taxon>
        <taxon>Bacteroidota</taxon>
        <taxon>Cytophagia</taxon>
        <taxon>Cytophagales</taxon>
        <taxon>Hymenobacteraceae</taxon>
        <taxon>Hymenobacter</taxon>
    </lineage>
</organism>
<accession>A0A2Z3GH65</accession>
<dbReference type="EMBL" id="CP029145">
    <property type="protein sequence ID" value="AWM32318.1"/>
    <property type="molecule type" value="Genomic_DNA"/>
</dbReference>
<keyword evidence="2" id="KW-1185">Reference proteome</keyword>
<sequence>MHRAAFLARPDAFAHLYQRGHAALNREKGGKILRETGLAQFGPAWAAQLATKASLAGCFLSFIHKNRYLPPRHCAGYCFIKSIVPMT</sequence>
<dbReference type="Proteomes" id="UP000245999">
    <property type="component" value="Chromosome"/>
</dbReference>
<evidence type="ECO:0000313" key="1">
    <source>
        <dbReference type="EMBL" id="AWM32318.1"/>
    </source>
</evidence>
<gene>
    <name evidence="1" type="ORF">DDQ68_05635</name>
</gene>
<dbReference type="AlphaFoldDB" id="A0A2Z3GH65"/>
<reference evidence="2" key="1">
    <citation type="submission" date="2018-04" db="EMBL/GenBank/DDBJ databases">
        <title>Complete genome of Antarctic heterotrophic bacterium Hymenobacter nivis.</title>
        <authorList>
            <person name="Terashima M."/>
        </authorList>
    </citation>
    <scope>NUCLEOTIDE SEQUENCE [LARGE SCALE GENOMIC DNA]</scope>
    <source>
        <strain evidence="2">NBRC 111535</strain>
    </source>
</reference>